<dbReference type="Proteomes" id="UP000604475">
    <property type="component" value="Unassembled WGS sequence"/>
</dbReference>
<protein>
    <submittedName>
        <fullName evidence="8">ABC transporter permease</fullName>
    </submittedName>
</protein>
<organism evidence="8 9">
    <name type="scientific">Frankia nepalensis</name>
    <dbReference type="NCBI Taxonomy" id="1836974"/>
    <lineage>
        <taxon>Bacteria</taxon>
        <taxon>Bacillati</taxon>
        <taxon>Actinomycetota</taxon>
        <taxon>Actinomycetes</taxon>
        <taxon>Frankiales</taxon>
        <taxon>Frankiaceae</taxon>
        <taxon>Frankia</taxon>
    </lineage>
</organism>
<feature type="transmembrane region" description="Helical" evidence="6">
    <location>
        <begin position="361"/>
        <end position="384"/>
    </location>
</feature>
<evidence type="ECO:0000256" key="2">
    <source>
        <dbReference type="ARBA" id="ARBA00022475"/>
    </source>
</evidence>
<evidence type="ECO:0000256" key="3">
    <source>
        <dbReference type="ARBA" id="ARBA00022692"/>
    </source>
</evidence>
<comment type="caution">
    <text evidence="8">The sequence shown here is derived from an EMBL/GenBank/DDBJ whole genome shotgun (WGS) entry which is preliminary data.</text>
</comment>
<evidence type="ECO:0000256" key="6">
    <source>
        <dbReference type="SAM" id="Phobius"/>
    </source>
</evidence>
<feature type="transmembrane region" description="Helical" evidence="6">
    <location>
        <begin position="243"/>
        <end position="266"/>
    </location>
</feature>
<name>A0A937RPP1_9ACTN</name>
<feature type="transmembrane region" description="Helical" evidence="6">
    <location>
        <begin position="300"/>
        <end position="321"/>
    </location>
</feature>
<feature type="transmembrane region" description="Helical" evidence="6">
    <location>
        <begin position="21"/>
        <end position="44"/>
    </location>
</feature>
<dbReference type="AlphaFoldDB" id="A0A937RPP1"/>
<accession>A0A937RPP1</accession>
<comment type="subcellular location">
    <subcellularLocation>
        <location evidence="1">Cell membrane</location>
        <topology evidence="1">Multi-pass membrane protein</topology>
    </subcellularLocation>
</comment>
<feature type="domain" description="ABC3 transporter permease C-terminal" evidence="7">
    <location>
        <begin position="362"/>
        <end position="494"/>
    </location>
</feature>
<evidence type="ECO:0000256" key="1">
    <source>
        <dbReference type="ARBA" id="ARBA00004651"/>
    </source>
</evidence>
<keyword evidence="9" id="KW-1185">Reference proteome</keyword>
<dbReference type="EMBL" id="JAEACQ010000344">
    <property type="protein sequence ID" value="MBL7632629.1"/>
    <property type="molecule type" value="Genomic_DNA"/>
</dbReference>
<feature type="transmembrane region" description="Helical" evidence="6">
    <location>
        <begin position="472"/>
        <end position="494"/>
    </location>
</feature>
<keyword evidence="5 6" id="KW-0472">Membrane</keyword>
<keyword evidence="3 6" id="KW-0812">Transmembrane</keyword>
<feature type="transmembrane region" description="Helical" evidence="6">
    <location>
        <begin position="163"/>
        <end position="188"/>
    </location>
</feature>
<dbReference type="GO" id="GO:0005886">
    <property type="term" value="C:plasma membrane"/>
    <property type="evidence" value="ECO:0007669"/>
    <property type="project" value="UniProtKB-SubCell"/>
</dbReference>
<feature type="transmembrane region" description="Helical" evidence="6">
    <location>
        <begin position="209"/>
        <end position="231"/>
    </location>
</feature>
<keyword evidence="4 6" id="KW-1133">Transmembrane helix</keyword>
<keyword evidence="2" id="KW-1003">Cell membrane</keyword>
<proteinExistence type="predicted"/>
<evidence type="ECO:0000313" key="9">
    <source>
        <dbReference type="Proteomes" id="UP000604475"/>
    </source>
</evidence>
<evidence type="ECO:0000256" key="5">
    <source>
        <dbReference type="ARBA" id="ARBA00023136"/>
    </source>
</evidence>
<evidence type="ECO:0000259" key="7">
    <source>
        <dbReference type="Pfam" id="PF02687"/>
    </source>
</evidence>
<evidence type="ECO:0000256" key="4">
    <source>
        <dbReference type="ARBA" id="ARBA00022989"/>
    </source>
</evidence>
<reference evidence="8" key="1">
    <citation type="submission" date="2020-12" db="EMBL/GenBank/DDBJ databases">
        <title>Genomic characterization of non-nitrogen-fixing Frankia strains.</title>
        <authorList>
            <person name="Carlos-Shanley C."/>
            <person name="Guerra T."/>
            <person name="Hahn D."/>
        </authorList>
    </citation>
    <scope>NUCLEOTIDE SEQUENCE</scope>
    <source>
        <strain evidence="8">CN6</strain>
    </source>
</reference>
<dbReference type="Pfam" id="PF02687">
    <property type="entry name" value="FtsX"/>
    <property type="match status" value="1"/>
</dbReference>
<dbReference type="InterPro" id="IPR003838">
    <property type="entry name" value="ABC3_permease_C"/>
</dbReference>
<evidence type="ECO:0000313" key="8">
    <source>
        <dbReference type="EMBL" id="MBL7632629.1"/>
    </source>
</evidence>
<feature type="transmembrane region" description="Helical" evidence="6">
    <location>
        <begin position="74"/>
        <end position="97"/>
    </location>
</feature>
<feature type="transmembrane region" description="Helical" evidence="6">
    <location>
        <begin position="405"/>
        <end position="426"/>
    </location>
</feature>
<dbReference type="RefSeq" id="WP_203010452.1">
    <property type="nucleotide sequence ID" value="NZ_JADWYU010000239.1"/>
</dbReference>
<feature type="transmembrane region" description="Helical" evidence="6">
    <location>
        <begin position="118"/>
        <end position="143"/>
    </location>
</feature>
<sequence length="506" mass="52642">MRPATLVRLAFAGSRADTLRVALTALSALLATLAVLAAATMLAIPEVTSPDNPRGYATQYNKALLREPGLRPGVVFALALLTLPVLALAGQCGRLGAPARDRRLAAVRMAGATPRQAVALAAAETGLASVVGVGVGFGVYFVGRRALHRPAPDGRLPLPTDVLPAWPALLAVAVGLPLVATLVAAVVLRRVRLTPFGVVRAQRRRGPGPWPAFLIVPGVACFALFGPVARYSDRHGGAVPERVLAALLFGGALLALVGLLLGTGWISHMTGRVLYRVARRPAALLAGRRLAADPWAGSRVFAAVLACVLFGGGAAGVRAYFVADAAVQEEGGRWTALQGGFEYIPDSGDSFYTRTMTLVDAAVLVGMAIAVLGLLVALAEGIVARRRTYATLVATGVPRGVLARSLLWQTLAPVVPAVAAALAVGLTMTRSLMSEVRIEAGYALAVPTDGQPPPEPHFRVFTHDVPIPFAELALFGGGAILAVLAMTGLALLFLRPSMDPEELRTT</sequence>
<gene>
    <name evidence="8" type="ORF">I7412_36860</name>
</gene>